<evidence type="ECO:0000256" key="1">
    <source>
        <dbReference type="SAM" id="Phobius"/>
    </source>
</evidence>
<reference evidence="3 4" key="1">
    <citation type="journal article" date="2023" name="BMC Biol.">
        <title>The compact genome of the sponge Oopsacas minuta (Hexactinellida) is lacking key metazoan core genes.</title>
        <authorList>
            <person name="Santini S."/>
            <person name="Schenkelaars Q."/>
            <person name="Jourda C."/>
            <person name="Duchesne M."/>
            <person name="Belahbib H."/>
            <person name="Rocher C."/>
            <person name="Selva M."/>
            <person name="Riesgo A."/>
            <person name="Vervoort M."/>
            <person name="Leys S.P."/>
            <person name="Kodjabachian L."/>
            <person name="Le Bivic A."/>
            <person name="Borchiellini C."/>
            <person name="Claverie J.M."/>
            <person name="Renard E."/>
        </authorList>
    </citation>
    <scope>NUCLEOTIDE SEQUENCE [LARGE SCALE GENOMIC DNA]</scope>
    <source>
        <strain evidence="3">SPO-2</strain>
    </source>
</reference>
<organism evidence="3 4">
    <name type="scientific">Oopsacas minuta</name>
    <dbReference type="NCBI Taxonomy" id="111878"/>
    <lineage>
        <taxon>Eukaryota</taxon>
        <taxon>Metazoa</taxon>
        <taxon>Porifera</taxon>
        <taxon>Hexactinellida</taxon>
        <taxon>Hexasterophora</taxon>
        <taxon>Lyssacinosida</taxon>
        <taxon>Leucopsacidae</taxon>
        <taxon>Oopsacas</taxon>
    </lineage>
</organism>
<feature type="signal peptide" evidence="2">
    <location>
        <begin position="1"/>
        <end position="22"/>
    </location>
</feature>
<feature type="transmembrane region" description="Helical" evidence="1">
    <location>
        <begin position="407"/>
        <end position="430"/>
    </location>
</feature>
<evidence type="ECO:0000256" key="2">
    <source>
        <dbReference type="SAM" id="SignalP"/>
    </source>
</evidence>
<keyword evidence="1" id="KW-0812">Transmembrane</keyword>
<name>A0AAV7K3S6_9METZ</name>
<feature type="chain" id="PRO_5043955937" evidence="2">
    <location>
        <begin position="23"/>
        <end position="533"/>
    </location>
</feature>
<dbReference type="PANTHER" id="PTHR33538">
    <property type="entry name" value="PROTEIN GAMETE EXPRESSED 1"/>
    <property type="match status" value="1"/>
</dbReference>
<dbReference type="InterPro" id="IPR040346">
    <property type="entry name" value="GEX1/Brambleberry"/>
</dbReference>
<dbReference type="Proteomes" id="UP001165289">
    <property type="component" value="Unassembled WGS sequence"/>
</dbReference>
<dbReference type="PANTHER" id="PTHR33538:SF1">
    <property type="entry name" value="PROTEIN BRAMBLEBERRY"/>
    <property type="match status" value="1"/>
</dbReference>
<dbReference type="EMBL" id="JAKMXF010000210">
    <property type="protein sequence ID" value="KAI6655240.1"/>
    <property type="molecule type" value="Genomic_DNA"/>
</dbReference>
<keyword evidence="1" id="KW-0472">Membrane</keyword>
<sequence>MTRKITLFIVILSCCTLAVSSGFSWGSLFFASDDETGQEDVHSDKTRKSQFELSTDQDRFILANSEYFDLPELDRCLHSAVERLSSSCRDTQEEELGKLTVWLYNCHAQSEGRTTFICTKGMTLAECTSPMSESAWGTYQTISNRARAFCYRMSQDQFAKKVEISVNSLTTSANNQMQSMHELQHITDVIMDQLDNRNEELKTQQIENADNYDHLKSIHTDTLTKVREKMSLDNDMYQQTFDRTLSFNRFIENMTHSVNLSAISQSIELAQLSKNIIQTHKQLLTFNTTLTRWFFQLADRINLQLSDIEGEAARLVKDIGVMHNDVINKNNQLLVLAQVLHTTLLEAEIQNNKKGTHMTAIPDHLTLSFLVLLLSLLLEPTRLMKFFVLLSTSLSSALYVYQPNTIYLSFSIILIPMLIICEQIYLWLFLGRKRNVVVDSRPNHYSVTKQHPVVNDTMEYPPFTTNFREHPIFELTSSSEPRDISPTGSVASSISNSFGIKCSAVTKSGARCRRNVTHGEHCNQHRRYPVDFS</sequence>
<proteinExistence type="predicted"/>
<evidence type="ECO:0000313" key="3">
    <source>
        <dbReference type="EMBL" id="KAI6655240.1"/>
    </source>
</evidence>
<protein>
    <submittedName>
        <fullName evidence="3">Protein brambleberry</fullName>
    </submittedName>
</protein>
<evidence type="ECO:0000313" key="4">
    <source>
        <dbReference type="Proteomes" id="UP001165289"/>
    </source>
</evidence>
<gene>
    <name evidence="3" type="ORF">LOD99_2528</name>
</gene>
<comment type="caution">
    <text evidence="3">The sequence shown here is derived from an EMBL/GenBank/DDBJ whole genome shotgun (WGS) entry which is preliminary data.</text>
</comment>
<keyword evidence="1" id="KW-1133">Transmembrane helix</keyword>
<accession>A0AAV7K3S6</accession>
<keyword evidence="2" id="KW-0732">Signal</keyword>
<keyword evidence="4" id="KW-1185">Reference proteome</keyword>
<dbReference type="AlphaFoldDB" id="A0AAV7K3S6"/>